<organism evidence="2 3">
    <name type="scientific">Ostreococcus lucimarinus (strain CCE9901)</name>
    <dbReference type="NCBI Taxonomy" id="436017"/>
    <lineage>
        <taxon>Eukaryota</taxon>
        <taxon>Viridiplantae</taxon>
        <taxon>Chlorophyta</taxon>
        <taxon>Mamiellophyceae</taxon>
        <taxon>Mamiellales</taxon>
        <taxon>Bathycoccaceae</taxon>
        <taxon>Ostreococcus</taxon>
    </lineage>
</organism>
<evidence type="ECO:0000313" key="2">
    <source>
        <dbReference type="EMBL" id="ABO98536.1"/>
    </source>
</evidence>
<dbReference type="KEGG" id="olu:OSTLU_26354"/>
<evidence type="ECO:0000313" key="3">
    <source>
        <dbReference type="Proteomes" id="UP000001568"/>
    </source>
</evidence>
<feature type="region of interest" description="Disordered" evidence="1">
    <location>
        <begin position="82"/>
        <end position="129"/>
    </location>
</feature>
<dbReference type="Gramene" id="ABO98536">
    <property type="protein sequence ID" value="ABO98536"/>
    <property type="gene ID" value="OSTLU_26354"/>
</dbReference>
<sequence>MTPRRDDAASPKRAKRAVEWDEANLAKNFAERSATMKIEEIETPWHSPPRELFHDLRAEDEGEVARRERAHEEVMRRLEALIRADARGETSTPPTTKDADATMGDEGSEDGTSRVAFHDPDARDEDFEDDAEEVVKKRLFDAKRKAFQCKGRATARFLADEAGD</sequence>
<proteinExistence type="predicted"/>
<evidence type="ECO:0008006" key="4">
    <source>
        <dbReference type="Google" id="ProtNLM"/>
    </source>
</evidence>
<dbReference type="EMBL" id="CP000591">
    <property type="protein sequence ID" value="ABO98536.1"/>
    <property type="molecule type" value="Genomic_DNA"/>
</dbReference>
<reference evidence="2 3" key="1">
    <citation type="journal article" date="2007" name="Proc. Natl. Acad. Sci. U.S.A.">
        <title>The tiny eukaryote Ostreococcus provides genomic insights into the paradox of plankton speciation.</title>
        <authorList>
            <person name="Palenik B."/>
            <person name="Grimwood J."/>
            <person name="Aerts A."/>
            <person name="Rouze P."/>
            <person name="Salamov A."/>
            <person name="Putnam N."/>
            <person name="Dupont C."/>
            <person name="Jorgensen R."/>
            <person name="Derelle E."/>
            <person name="Rombauts S."/>
            <person name="Zhou K."/>
            <person name="Otillar R."/>
            <person name="Merchant S.S."/>
            <person name="Podell S."/>
            <person name="Gaasterland T."/>
            <person name="Napoli C."/>
            <person name="Gendler K."/>
            <person name="Manuell A."/>
            <person name="Tai V."/>
            <person name="Vallon O."/>
            <person name="Piganeau G."/>
            <person name="Jancek S."/>
            <person name="Heijde M."/>
            <person name="Jabbari K."/>
            <person name="Bowler C."/>
            <person name="Lohr M."/>
            <person name="Robbens S."/>
            <person name="Werner G."/>
            <person name="Dubchak I."/>
            <person name="Pazour G.J."/>
            <person name="Ren Q."/>
            <person name="Paulsen I."/>
            <person name="Delwiche C."/>
            <person name="Schmutz J."/>
            <person name="Rokhsar D."/>
            <person name="Van de Peer Y."/>
            <person name="Moreau H."/>
            <person name="Grigoriev I.V."/>
        </authorList>
    </citation>
    <scope>NUCLEOTIDE SEQUENCE [LARGE SCALE GENOMIC DNA]</scope>
    <source>
        <strain evidence="2 3">CCE9901</strain>
    </source>
</reference>
<keyword evidence="3" id="KW-1185">Reference proteome</keyword>
<protein>
    <recommendedName>
        <fullName evidence="4">Protein phosphatase inhibitor 2 (IPP-2)</fullName>
    </recommendedName>
</protein>
<dbReference type="Pfam" id="PF04979">
    <property type="entry name" value="IPP-2"/>
    <property type="match status" value="1"/>
</dbReference>
<accession>A4S4B8</accession>
<dbReference type="Proteomes" id="UP000001568">
    <property type="component" value="Chromosome 11"/>
</dbReference>
<dbReference type="AlphaFoldDB" id="A4S4B8"/>
<name>A4S4B8_OSTLU</name>
<gene>
    <name evidence="2" type="ORF">OSTLU_26354</name>
</gene>
<dbReference type="GO" id="GO:0004864">
    <property type="term" value="F:protein phosphatase inhibitor activity"/>
    <property type="evidence" value="ECO:0007669"/>
    <property type="project" value="InterPro"/>
</dbReference>
<evidence type="ECO:0000256" key="1">
    <source>
        <dbReference type="SAM" id="MobiDB-lite"/>
    </source>
</evidence>
<dbReference type="InterPro" id="IPR007062">
    <property type="entry name" value="PPI-2"/>
</dbReference>
<dbReference type="HOGENOM" id="CLU_1621739_0_0_1"/>
<dbReference type="GO" id="GO:0009966">
    <property type="term" value="P:regulation of signal transduction"/>
    <property type="evidence" value="ECO:0007669"/>
    <property type="project" value="InterPro"/>
</dbReference>
<dbReference type="OrthoDB" id="10538116at2759"/>
<dbReference type="GeneID" id="5004309"/>
<dbReference type="OMA" id="QCKGRAT"/>
<dbReference type="RefSeq" id="XP_001420243.1">
    <property type="nucleotide sequence ID" value="XM_001420206.1"/>
</dbReference>